<dbReference type="EC" id="2.5.1.141" evidence="3"/>
<comment type="catalytic activity">
    <reaction evidence="13">
        <text>heme b + (2E,6E)-farnesyl diphosphate + H2O = Fe(II)-heme o + diphosphate</text>
        <dbReference type="Rhea" id="RHEA:28070"/>
        <dbReference type="ChEBI" id="CHEBI:15377"/>
        <dbReference type="ChEBI" id="CHEBI:33019"/>
        <dbReference type="ChEBI" id="CHEBI:60344"/>
        <dbReference type="ChEBI" id="CHEBI:60530"/>
        <dbReference type="ChEBI" id="CHEBI:175763"/>
        <dbReference type="EC" id="2.5.1.141"/>
    </reaction>
</comment>
<evidence type="ECO:0000256" key="12">
    <source>
        <dbReference type="ARBA" id="ARBA00030253"/>
    </source>
</evidence>
<gene>
    <name evidence="15" type="ORF">NMOB1V02_LOCUS8946</name>
</gene>
<keyword evidence="16" id="KW-1185">Reference proteome</keyword>
<evidence type="ECO:0000256" key="13">
    <source>
        <dbReference type="ARBA" id="ARBA00047690"/>
    </source>
</evidence>
<dbReference type="AlphaFoldDB" id="A0A7R9GHK5"/>
<feature type="transmembrane region" description="Helical" evidence="14">
    <location>
        <begin position="119"/>
        <end position="136"/>
    </location>
</feature>
<accession>A0A7R9GHK5</accession>
<evidence type="ECO:0000256" key="6">
    <source>
        <dbReference type="ARBA" id="ARBA00022692"/>
    </source>
</evidence>
<dbReference type="EMBL" id="OA884792">
    <property type="protein sequence ID" value="CAD7281298.1"/>
    <property type="molecule type" value="Genomic_DNA"/>
</dbReference>
<dbReference type="OrthoDB" id="5211at2759"/>
<dbReference type="InterPro" id="IPR000537">
    <property type="entry name" value="UbiA_prenyltransferase"/>
</dbReference>
<dbReference type="Pfam" id="PF01040">
    <property type="entry name" value="UbiA"/>
    <property type="match status" value="1"/>
</dbReference>
<sequence length="353" mass="38595">MWKFSKMLLKFSATGSRQFSVLTVPICPCRLDHGRVFTQKVRWAAARPQAVPVIDPAKPVDEVVKTERKFVEEDSEPRERIPPHSLKLVGAVPSENLGWYECHTPAKKLPAAYLKLSKARLSALVITTAMGGYALAPGAFDPGVVILTCLGTGLLSASANAVNQTLEVPFDSQMDRTKNRVLVRRLITPLHAVSFALASAATGFSILWFGVNGLCAGLGLFNLFLYTSVYTPLKRVSIFNTWLGSVVGAVPPVMGWVACTGALDPGAIATGVVCSLAAPLLGVTTWTFAVDSLPLNAYLLYLSWRFHQDRDSKSSRKLFRYTLVYLPAVMMLMIISKREWKKHTQTRSASGHG</sequence>
<evidence type="ECO:0000256" key="8">
    <source>
        <dbReference type="ARBA" id="ARBA00022989"/>
    </source>
</evidence>
<keyword evidence="5" id="KW-0808">Transferase</keyword>
<evidence type="ECO:0000313" key="16">
    <source>
        <dbReference type="Proteomes" id="UP000678499"/>
    </source>
</evidence>
<dbReference type="PANTHER" id="PTHR43448:SF2">
    <property type="entry name" value="PROTOHEME IX FARNESYLTRANSFERASE, MITOCHONDRIAL"/>
    <property type="match status" value="1"/>
</dbReference>
<evidence type="ECO:0000256" key="9">
    <source>
        <dbReference type="ARBA" id="ARBA00023128"/>
    </source>
</evidence>
<evidence type="ECO:0000256" key="14">
    <source>
        <dbReference type="SAM" id="Phobius"/>
    </source>
</evidence>
<keyword evidence="6 14" id="KW-0812">Transmembrane</keyword>
<evidence type="ECO:0000256" key="11">
    <source>
        <dbReference type="ARBA" id="ARBA00023136"/>
    </source>
</evidence>
<keyword evidence="9" id="KW-0496">Mitochondrion</keyword>
<dbReference type="Gene3D" id="1.10.357.140">
    <property type="entry name" value="UbiA prenyltransferase"/>
    <property type="match status" value="1"/>
</dbReference>
<dbReference type="InterPro" id="IPR006369">
    <property type="entry name" value="Protohaem_IX_farnesylTrfase"/>
</dbReference>
<dbReference type="PANTHER" id="PTHR43448">
    <property type="entry name" value="PROTOHEME IX FARNESYLTRANSFERASE, MITOCHONDRIAL"/>
    <property type="match status" value="1"/>
</dbReference>
<evidence type="ECO:0000256" key="4">
    <source>
        <dbReference type="ARBA" id="ARBA00016335"/>
    </source>
</evidence>
<feature type="transmembrane region" description="Helical" evidence="14">
    <location>
        <begin position="182"/>
        <end position="200"/>
    </location>
</feature>
<evidence type="ECO:0000313" key="15">
    <source>
        <dbReference type="EMBL" id="CAD7281298.1"/>
    </source>
</evidence>
<reference evidence="15" key="1">
    <citation type="submission" date="2020-11" db="EMBL/GenBank/DDBJ databases">
        <authorList>
            <person name="Tran Van P."/>
        </authorList>
    </citation>
    <scope>NUCLEOTIDE SEQUENCE</scope>
</reference>
<evidence type="ECO:0000256" key="10">
    <source>
        <dbReference type="ARBA" id="ARBA00023133"/>
    </source>
</evidence>
<feature type="transmembrane region" description="Helical" evidence="14">
    <location>
        <begin position="238"/>
        <end position="263"/>
    </location>
</feature>
<feature type="transmembrane region" description="Helical" evidence="14">
    <location>
        <begin position="206"/>
        <end position="226"/>
    </location>
</feature>
<evidence type="ECO:0000256" key="5">
    <source>
        <dbReference type="ARBA" id="ARBA00022679"/>
    </source>
</evidence>
<comment type="subcellular location">
    <subcellularLocation>
        <location evidence="1">Mitochondrion membrane</location>
        <topology evidence="1">Multi-pass membrane protein</topology>
    </subcellularLocation>
</comment>
<dbReference type="CDD" id="cd13957">
    <property type="entry name" value="PT_UbiA_Cox10"/>
    <property type="match status" value="1"/>
</dbReference>
<keyword evidence="10" id="KW-0350">Heme biosynthesis</keyword>
<dbReference type="PROSITE" id="PS00943">
    <property type="entry name" value="UBIA"/>
    <property type="match status" value="1"/>
</dbReference>
<feature type="transmembrane region" description="Helical" evidence="14">
    <location>
        <begin position="318"/>
        <end position="336"/>
    </location>
</feature>
<evidence type="ECO:0000256" key="1">
    <source>
        <dbReference type="ARBA" id="ARBA00004225"/>
    </source>
</evidence>
<dbReference type="Proteomes" id="UP000678499">
    <property type="component" value="Unassembled WGS sequence"/>
</dbReference>
<organism evidence="15">
    <name type="scientific">Notodromas monacha</name>
    <dbReference type="NCBI Taxonomy" id="399045"/>
    <lineage>
        <taxon>Eukaryota</taxon>
        <taxon>Metazoa</taxon>
        <taxon>Ecdysozoa</taxon>
        <taxon>Arthropoda</taxon>
        <taxon>Crustacea</taxon>
        <taxon>Oligostraca</taxon>
        <taxon>Ostracoda</taxon>
        <taxon>Podocopa</taxon>
        <taxon>Podocopida</taxon>
        <taxon>Cypridocopina</taxon>
        <taxon>Cypridoidea</taxon>
        <taxon>Cyprididae</taxon>
        <taxon>Notodromas</taxon>
    </lineage>
</organism>
<keyword evidence="11 14" id="KW-0472">Membrane</keyword>
<keyword evidence="8 14" id="KW-1133">Transmembrane helix</keyword>
<evidence type="ECO:0000256" key="3">
    <source>
        <dbReference type="ARBA" id="ARBA00012292"/>
    </source>
</evidence>
<protein>
    <recommendedName>
        <fullName evidence="4">Protoheme IX farnesyltransferase, mitochondrial</fullName>
        <ecNumber evidence="3">2.5.1.141</ecNumber>
    </recommendedName>
    <alternativeName>
        <fullName evidence="12">Heme O synthase</fullName>
    </alternativeName>
</protein>
<dbReference type="GO" id="GO:0008495">
    <property type="term" value="F:protoheme IX farnesyltransferase activity"/>
    <property type="evidence" value="ECO:0007669"/>
    <property type="project" value="UniProtKB-EC"/>
</dbReference>
<evidence type="ECO:0000256" key="7">
    <source>
        <dbReference type="ARBA" id="ARBA00022946"/>
    </source>
</evidence>
<dbReference type="InterPro" id="IPR044878">
    <property type="entry name" value="UbiA_sf"/>
</dbReference>
<dbReference type="GO" id="GO:0031966">
    <property type="term" value="C:mitochondrial membrane"/>
    <property type="evidence" value="ECO:0007669"/>
    <property type="project" value="UniProtKB-SubCell"/>
</dbReference>
<name>A0A7R9GHK5_9CRUS</name>
<comment type="similarity">
    <text evidence="2">Belongs to the UbiA prenyltransferase family.</text>
</comment>
<dbReference type="FunFam" id="1.10.357.140:FF:000004">
    <property type="entry name" value="Protoheme IX farnesyltransferase, mitochondrial"/>
    <property type="match status" value="1"/>
</dbReference>
<dbReference type="GO" id="GO:0006784">
    <property type="term" value="P:heme A biosynthetic process"/>
    <property type="evidence" value="ECO:0007669"/>
    <property type="project" value="TreeGrafter"/>
</dbReference>
<dbReference type="InterPro" id="IPR030470">
    <property type="entry name" value="UbiA_prenylTrfase_CS"/>
</dbReference>
<keyword evidence="7" id="KW-0809">Transit peptide</keyword>
<proteinExistence type="inferred from homology"/>
<dbReference type="EMBL" id="CAJPEX010002755">
    <property type="protein sequence ID" value="CAG0921450.1"/>
    <property type="molecule type" value="Genomic_DNA"/>
</dbReference>
<evidence type="ECO:0000256" key="2">
    <source>
        <dbReference type="ARBA" id="ARBA00005985"/>
    </source>
</evidence>
<feature type="transmembrane region" description="Helical" evidence="14">
    <location>
        <begin position="142"/>
        <end position="162"/>
    </location>
</feature>